<reference evidence="1" key="2">
    <citation type="submission" date="2019-01" db="EMBL/GenBank/DDBJ databases">
        <authorList>
            <person name="Graves T."/>
            <person name="Eichler E.E."/>
            <person name="Wilson R.K."/>
        </authorList>
    </citation>
    <scope>NUCLEOTIDE SEQUENCE [LARGE SCALE GENOMIC DNA]</scope>
    <source>
        <strain evidence="1">17573</strain>
    </source>
</reference>
<reference evidence="2" key="1">
    <citation type="journal article" date="2007" name="Science">
        <title>Evolutionary and biomedical insights from the rhesus macaque genome.</title>
        <authorList>
            <person name="Gibbs R.A."/>
            <person name="Rogers J."/>
            <person name="Katze M.G."/>
            <person name="Bumgarner R."/>
            <person name="Weinstock G.M."/>
            <person name="Mardis E.R."/>
            <person name="Remington K.A."/>
            <person name="Strausberg R.L."/>
            <person name="Venter J.C."/>
            <person name="Wilson R.K."/>
            <person name="Batzer M.A."/>
            <person name="Bustamante C.D."/>
            <person name="Eichler E.E."/>
            <person name="Hahn M.W."/>
            <person name="Hardison R.C."/>
            <person name="Makova K.D."/>
            <person name="Miller W."/>
            <person name="Milosavljevic A."/>
            <person name="Palermo R.E."/>
            <person name="Siepel A."/>
            <person name="Sikela J.M."/>
            <person name="Attaway T."/>
            <person name="Bell S."/>
            <person name="Bernard K.E."/>
            <person name="Buhay C.J."/>
            <person name="Chandrabose M.N."/>
            <person name="Dao M."/>
            <person name="Davis C."/>
            <person name="Delehaunty K.D."/>
            <person name="Ding Y."/>
            <person name="Dinh H.H."/>
            <person name="Dugan-Rocha S."/>
            <person name="Fulton L.A."/>
            <person name="Gabisi R.A."/>
            <person name="Garner T.T."/>
            <person name="Godfrey J."/>
            <person name="Hawes A.C."/>
            <person name="Hernandez J."/>
            <person name="Hines S."/>
            <person name="Holder M."/>
            <person name="Hume J."/>
            <person name="Jhangiani S.N."/>
            <person name="Joshi V."/>
            <person name="Khan Z.M."/>
            <person name="Kirkness E.F."/>
            <person name="Cree A."/>
            <person name="Fowler R.G."/>
            <person name="Lee S."/>
            <person name="Lewis L.R."/>
            <person name="Li Z."/>
            <person name="Liu Y.-S."/>
            <person name="Moore S.M."/>
            <person name="Muzny D."/>
            <person name="Nazareth L.V."/>
            <person name="Ngo D.N."/>
            <person name="Okwuonu G.O."/>
            <person name="Pai G."/>
            <person name="Parker D."/>
            <person name="Paul H.A."/>
            <person name="Pfannkoch C."/>
            <person name="Pohl C.S."/>
            <person name="Rogers Y.-H.C."/>
            <person name="Ruiz S.J."/>
            <person name="Sabo A."/>
            <person name="Santibanez J."/>
            <person name="Schneider B.W."/>
            <person name="Smith S.M."/>
            <person name="Sodergren E."/>
            <person name="Svatek A.F."/>
            <person name="Utterback T.R."/>
            <person name="Vattathil S."/>
            <person name="Warren W."/>
            <person name="White C.S."/>
            <person name="Chinwalla A.T."/>
            <person name="Feng Y."/>
            <person name="Halpern A.L."/>
            <person name="Hillier L.W."/>
            <person name="Huang X."/>
            <person name="Minx P."/>
            <person name="Nelson J.O."/>
            <person name="Pepin K.H."/>
            <person name="Qin X."/>
            <person name="Sutton G.G."/>
            <person name="Venter E."/>
            <person name="Walenz B.P."/>
            <person name="Wallis J.W."/>
            <person name="Worley K.C."/>
            <person name="Yang S.-P."/>
            <person name="Jones S.M."/>
            <person name="Marra M.A."/>
            <person name="Rocchi M."/>
            <person name="Schein J.E."/>
            <person name="Baertsch R."/>
            <person name="Clarke L."/>
            <person name="Csuros M."/>
            <person name="Glasscock J."/>
            <person name="Harris R.A."/>
            <person name="Havlak P."/>
            <person name="Jackson A.R."/>
            <person name="Jiang H."/>
            <person name="Liu Y."/>
            <person name="Messina D.N."/>
            <person name="Shen Y."/>
            <person name="Song H.X.-Z."/>
            <person name="Wylie T."/>
            <person name="Zhang L."/>
            <person name="Birney E."/>
            <person name="Han K."/>
            <person name="Konkel M.K."/>
            <person name="Lee J."/>
            <person name="Smit A.F.A."/>
            <person name="Ullmer B."/>
            <person name="Wang H."/>
            <person name="Xing J."/>
            <person name="Burhans R."/>
            <person name="Cheng Z."/>
            <person name="Karro J.E."/>
            <person name="Ma J."/>
            <person name="Raney B."/>
            <person name="She X."/>
            <person name="Cox M.J."/>
            <person name="Demuth J.P."/>
            <person name="Dumas L.J."/>
            <person name="Han S.-G."/>
            <person name="Hopkins J."/>
            <person name="Karimpour-Fard A."/>
            <person name="Kim Y.H."/>
            <person name="Pollack J.R."/>
            <person name="Vinar T."/>
            <person name="Addo-Quaye C."/>
            <person name="Degenhardt J."/>
            <person name="Denby A."/>
            <person name="Hubisz M.J."/>
            <person name="Indap A."/>
            <person name="Kosiol C."/>
            <person name="Lahn B.T."/>
            <person name="Lawson H.A."/>
            <person name="Marklein A."/>
            <person name="Nielsen R."/>
            <person name="Vallender E.J."/>
            <person name="Clark A.G."/>
            <person name="Ferguson B."/>
            <person name="Hernandez R.D."/>
            <person name="Hirani K."/>
            <person name="Kehrer-Sawatzki H."/>
            <person name="Kolb J."/>
            <person name="Patil S."/>
            <person name="Pu L.-L."/>
            <person name="Ren Y."/>
            <person name="Smith D.G."/>
            <person name="Wheeler D.A."/>
            <person name="Schenck I."/>
            <person name="Ball E.V."/>
            <person name="Chen R."/>
            <person name="Cooper D.N."/>
            <person name="Giardine B."/>
            <person name="Hsu F."/>
            <person name="Kent W.J."/>
            <person name="Lesk A."/>
            <person name="Nelson D.L."/>
            <person name="O'brien W.E."/>
            <person name="Pruefer K."/>
            <person name="Stenson P.D."/>
            <person name="Wallace J.C."/>
            <person name="Ke H."/>
            <person name="Liu X.-M."/>
            <person name="Wang P."/>
            <person name="Xiang A.P."/>
            <person name="Yang F."/>
            <person name="Barber G.P."/>
            <person name="Haussler D."/>
            <person name="Karolchik D."/>
            <person name="Kern A.D."/>
            <person name="Kuhn R.M."/>
            <person name="Smith K.E."/>
            <person name="Zwieg A.S."/>
        </authorList>
    </citation>
    <scope>NUCLEOTIDE SEQUENCE [LARGE SCALE GENOMIC DNA]</scope>
    <source>
        <strain evidence="2">17573</strain>
    </source>
</reference>
<dbReference type="GeneTree" id="ENSGT00940000163244"/>
<dbReference type="AlphaFoldDB" id="A0A5F7ZAW4"/>
<organism evidence="1 2">
    <name type="scientific">Macaca mulatta</name>
    <name type="common">Rhesus macaque</name>
    <dbReference type="NCBI Taxonomy" id="9544"/>
    <lineage>
        <taxon>Eukaryota</taxon>
        <taxon>Metazoa</taxon>
        <taxon>Chordata</taxon>
        <taxon>Craniata</taxon>
        <taxon>Vertebrata</taxon>
        <taxon>Euteleostomi</taxon>
        <taxon>Mammalia</taxon>
        <taxon>Eutheria</taxon>
        <taxon>Euarchontoglires</taxon>
        <taxon>Primates</taxon>
        <taxon>Haplorrhini</taxon>
        <taxon>Catarrhini</taxon>
        <taxon>Cercopithecidae</taxon>
        <taxon>Cercopithecinae</taxon>
        <taxon>Macaca</taxon>
    </lineage>
</organism>
<reference evidence="1" key="4">
    <citation type="submission" date="2025-09" db="UniProtKB">
        <authorList>
            <consortium name="Ensembl"/>
        </authorList>
    </citation>
    <scope>IDENTIFICATION</scope>
    <source>
        <strain evidence="1">17573</strain>
    </source>
</reference>
<evidence type="ECO:0000313" key="2">
    <source>
        <dbReference type="Proteomes" id="UP000006718"/>
    </source>
</evidence>
<keyword evidence="2" id="KW-1185">Reference proteome</keyword>
<dbReference type="Ensembl" id="ENSMMUT00000087853.1">
    <property type="protein sequence ID" value="ENSMMUP00000062738.1"/>
    <property type="gene ID" value="ENSMMUG00000064012.1"/>
</dbReference>
<proteinExistence type="predicted"/>
<dbReference type="Proteomes" id="UP000006718">
    <property type="component" value="Chromosome 5"/>
</dbReference>
<evidence type="ECO:0000313" key="1">
    <source>
        <dbReference type="Ensembl" id="ENSMMUP00000062738.1"/>
    </source>
</evidence>
<name>A0A5F7ZAW4_MACMU</name>
<dbReference type="VEuPathDB" id="HostDB:ENSMMUG00000064012"/>
<protein>
    <submittedName>
        <fullName evidence="1">Uncharacterized protein</fullName>
    </submittedName>
</protein>
<sequence>METMHRMLGKAASFTQPFDPLLSHIKTSLGPAQWLTPVILALWEVEAGGSPEVRGLGPAWPTWQSPISTKNTKISQVWWRMSVIAATQEAETGESPELRRWRFQ</sequence>
<accession>A0A5F7ZAW4</accession>
<dbReference type="InParanoid" id="A0A5F7ZAW4"/>
<reference evidence="1" key="3">
    <citation type="submission" date="2025-08" db="UniProtKB">
        <authorList>
            <consortium name="Ensembl"/>
        </authorList>
    </citation>
    <scope>IDENTIFICATION</scope>
    <source>
        <strain evidence="1">17573</strain>
    </source>
</reference>